<evidence type="ECO:0000313" key="2">
    <source>
        <dbReference type="Proteomes" id="UP000000362"/>
    </source>
</evidence>
<dbReference type="HOGENOM" id="CLU_979436_0_0_9"/>
<dbReference type="eggNOG" id="ENOG502ZC91">
    <property type="taxonomic scope" value="Bacteria"/>
</dbReference>
<name>Q03X97_LEUMM</name>
<dbReference type="Proteomes" id="UP000000362">
    <property type="component" value="Chromosome"/>
</dbReference>
<gene>
    <name evidence="1" type="ordered locus">LEUM_1075</name>
</gene>
<dbReference type="RefSeq" id="WP_011679820.1">
    <property type="nucleotide sequence ID" value="NC_008531.1"/>
</dbReference>
<dbReference type="EnsemblBacteria" id="ABJ62175">
    <property type="protein sequence ID" value="ABJ62175"/>
    <property type="gene ID" value="LEUM_1075"/>
</dbReference>
<dbReference type="EMBL" id="CP000414">
    <property type="protein sequence ID" value="ABJ62175.1"/>
    <property type="molecule type" value="Genomic_DNA"/>
</dbReference>
<sequence length="310" mass="35542">MKQSKSKDFNIYYLSFTKVYEIAMMINNVILSKIEKNHTKSFEEQYGFTSSISAQGSKFFLNGIKASISTDSKETAFSSSRVVETLDVKTTKSILLRRVIEQCMKISSFGNSSEGDLIKIDHVKLEILDEESLRRFLIIRRDALKGMKVEGMEVNNIVSSMLQDYAYILKGRVHNDFTNSYCSEEILIKIPLEIQTEFENKYSIDDLLIGHVSIIGVYKGLIEKESVSSNTFTFFQDIGEGKTKEKTTKIIKSNEPPLVSMSKTINTDKYHFVDTLAIIQNVSFNLEESETVIPHWWNKLGIWLSSLWRK</sequence>
<reference evidence="1 2" key="1">
    <citation type="journal article" date="2006" name="Proc. Natl. Acad. Sci. U.S.A.">
        <title>Comparative genomics of the lactic acid bacteria.</title>
        <authorList>
            <person name="Makarova K."/>
            <person name="Slesarev A."/>
            <person name="Wolf Y."/>
            <person name="Sorokin A."/>
            <person name="Mirkin B."/>
            <person name="Koonin E."/>
            <person name="Pavlov A."/>
            <person name="Pavlova N."/>
            <person name="Karamychev V."/>
            <person name="Polouchine N."/>
            <person name="Shakhova V."/>
            <person name="Grigoriev I."/>
            <person name="Lou Y."/>
            <person name="Rohksar D."/>
            <person name="Lucas S."/>
            <person name="Huang K."/>
            <person name="Goodstein D.M."/>
            <person name="Hawkins T."/>
            <person name="Plengvidhya V."/>
            <person name="Welker D."/>
            <person name="Hughes J."/>
            <person name="Goh Y."/>
            <person name="Benson A."/>
            <person name="Baldwin K."/>
            <person name="Lee J.H."/>
            <person name="Diaz-Muniz I."/>
            <person name="Dosti B."/>
            <person name="Smeianov V."/>
            <person name="Wechter W."/>
            <person name="Barabote R."/>
            <person name="Lorca G."/>
            <person name="Altermann E."/>
            <person name="Barrangou R."/>
            <person name="Ganesan B."/>
            <person name="Xie Y."/>
            <person name="Rawsthorne H."/>
            <person name="Tamir D."/>
            <person name="Parker C."/>
            <person name="Breidt F."/>
            <person name="Broadbent J."/>
            <person name="Hutkins R."/>
            <person name="O'Sullivan D."/>
            <person name="Steele J."/>
            <person name="Unlu G."/>
            <person name="Saier M."/>
            <person name="Klaenhammer T."/>
            <person name="Richardson P."/>
            <person name="Kozyavkin S."/>
            <person name="Weimer B."/>
            <person name="Mills D."/>
        </authorList>
    </citation>
    <scope>NUCLEOTIDE SEQUENCE [LARGE SCALE GENOMIC DNA]</scope>
    <source>
        <strain evidence="2">ATCC 8293 / DSM 20343 / BCRC 11652 / CCM 1803 / JCM 6124 / NCDO 523 / NBRC 100496 / NCIMB 8023 / NCTC 12954 / NRRL B-1118 / 37Y</strain>
    </source>
</reference>
<accession>Q03X97</accession>
<proteinExistence type="predicted"/>
<keyword evidence="2" id="KW-1185">Reference proteome</keyword>
<dbReference type="GeneID" id="29577356"/>
<dbReference type="AlphaFoldDB" id="Q03X97"/>
<protein>
    <submittedName>
        <fullName evidence="1">Uncharacterized protein</fullName>
    </submittedName>
</protein>
<evidence type="ECO:0000313" key="1">
    <source>
        <dbReference type="EMBL" id="ABJ62175.1"/>
    </source>
</evidence>
<organism evidence="1 2">
    <name type="scientific">Leuconostoc mesenteroides subsp. mesenteroides (strain ATCC 8293 / DSM 20343 / BCRC 11652 / CCM 1803 / JCM 6124 / NCDO 523 / NBRC 100496 / NCIMB 8023 / NCTC 12954 / NRRL B-1118 / 37Y)</name>
    <dbReference type="NCBI Taxonomy" id="203120"/>
    <lineage>
        <taxon>Bacteria</taxon>
        <taxon>Bacillati</taxon>
        <taxon>Bacillota</taxon>
        <taxon>Bacilli</taxon>
        <taxon>Lactobacillales</taxon>
        <taxon>Lactobacillaceae</taxon>
        <taxon>Leuconostoc</taxon>
    </lineage>
</organism>
<dbReference type="KEGG" id="lme:LEUM_1075"/>